<dbReference type="Pfam" id="PF00583">
    <property type="entry name" value="Acetyltransf_1"/>
    <property type="match status" value="1"/>
</dbReference>
<dbReference type="EMBL" id="MDUX01000002">
    <property type="protein sequence ID" value="KAF7600702.1"/>
    <property type="molecule type" value="Genomic_DNA"/>
</dbReference>
<reference evidence="5 6" key="2">
    <citation type="submission" date="2017-07" db="EMBL/GenBank/DDBJ databases">
        <title>Candidatus Dactylopiibacterium carminicum, a nitrogen-fixing symbiont of the cochineal insect Dactylopius coccus and Dactylopius opuntiae (Hemiptera: Coccoidea: Dactylopiidae).</title>
        <authorList>
            <person name="Vera A."/>
        </authorList>
    </citation>
    <scope>NUCLEOTIDE SEQUENCE [LARGE SCALE GENOMIC DNA]</scope>
    <source>
        <strain evidence="5 6">NFDCM</strain>
    </source>
</reference>
<comment type="caution">
    <text evidence="5">The sequence shown here is derived from an EMBL/GenBank/DDBJ whole genome shotgun (WGS) entry which is preliminary data.</text>
</comment>
<dbReference type="InterPro" id="IPR000182">
    <property type="entry name" value="GNAT_dom"/>
</dbReference>
<accession>A0A272ENH4</accession>
<proteinExistence type="predicted"/>
<gene>
    <name evidence="4" type="ORF">BGI27_00910</name>
    <name evidence="5" type="ORF">CGU29_15185</name>
</gene>
<dbReference type="OrthoDB" id="7356080at2"/>
<organism evidence="5 6">
    <name type="scientific">Candidatus Dactylopiibacterium carminicum</name>
    <dbReference type="NCBI Taxonomy" id="857335"/>
    <lineage>
        <taxon>Bacteria</taxon>
        <taxon>Pseudomonadati</taxon>
        <taxon>Pseudomonadota</taxon>
        <taxon>Betaproteobacteria</taxon>
        <taxon>Rhodocyclales</taxon>
        <taxon>Rhodocyclaceae</taxon>
        <taxon>Candidatus Dactylopiibacterium</taxon>
    </lineage>
</organism>
<dbReference type="AlphaFoldDB" id="A0A272ENH4"/>
<protein>
    <submittedName>
        <fullName evidence="5">GNAT family N-acetyltransferase</fullName>
    </submittedName>
</protein>
<evidence type="ECO:0000256" key="1">
    <source>
        <dbReference type="ARBA" id="ARBA00022679"/>
    </source>
</evidence>
<dbReference type="PROSITE" id="PS51186">
    <property type="entry name" value="GNAT"/>
    <property type="match status" value="1"/>
</dbReference>
<evidence type="ECO:0000313" key="7">
    <source>
        <dbReference type="Proteomes" id="UP000623509"/>
    </source>
</evidence>
<keyword evidence="1 5" id="KW-0808">Transferase</keyword>
<dbReference type="PANTHER" id="PTHR43877">
    <property type="entry name" value="AMINOALKYLPHOSPHONATE N-ACETYLTRANSFERASE-RELATED-RELATED"/>
    <property type="match status" value="1"/>
</dbReference>
<keyword evidence="2" id="KW-0012">Acyltransferase</keyword>
<dbReference type="PANTHER" id="PTHR43877:SF2">
    <property type="entry name" value="AMINOALKYLPHOSPHONATE N-ACETYLTRANSFERASE-RELATED"/>
    <property type="match status" value="1"/>
</dbReference>
<dbReference type="SUPFAM" id="SSF55729">
    <property type="entry name" value="Acyl-CoA N-acyltransferases (Nat)"/>
    <property type="match status" value="1"/>
</dbReference>
<dbReference type="Gene3D" id="3.40.630.30">
    <property type="match status" value="1"/>
</dbReference>
<evidence type="ECO:0000313" key="5">
    <source>
        <dbReference type="EMBL" id="PAS91667.1"/>
    </source>
</evidence>
<name>A0A272ENH4_9RHOO</name>
<keyword evidence="7" id="KW-1185">Reference proteome</keyword>
<evidence type="ECO:0000256" key="2">
    <source>
        <dbReference type="ARBA" id="ARBA00023315"/>
    </source>
</evidence>
<evidence type="ECO:0000313" key="6">
    <source>
        <dbReference type="Proteomes" id="UP000216107"/>
    </source>
</evidence>
<dbReference type="InterPro" id="IPR016181">
    <property type="entry name" value="Acyl_CoA_acyltransferase"/>
</dbReference>
<dbReference type="RefSeq" id="WP_095523050.1">
    <property type="nucleotide sequence ID" value="NZ_MDUX01000002.1"/>
</dbReference>
<feature type="domain" description="N-acetyltransferase" evidence="3">
    <location>
        <begin position="1"/>
        <end position="146"/>
    </location>
</feature>
<dbReference type="GO" id="GO:0016747">
    <property type="term" value="F:acyltransferase activity, transferring groups other than amino-acyl groups"/>
    <property type="evidence" value="ECO:0007669"/>
    <property type="project" value="InterPro"/>
</dbReference>
<reference evidence="4 7" key="1">
    <citation type="submission" date="2016-08" db="EMBL/GenBank/DDBJ databases">
        <title>Candidatus Dactylopiibacterium carminicum genome sequence.</title>
        <authorList>
            <person name="Ramirez-Puebla S.T."/>
            <person name="Ormeno-Orrillo E."/>
            <person name="Vera-Ponce De Leon A."/>
            <person name="Luis L."/>
            <person name="Sanchez-Flores A."/>
            <person name="Monica R."/>
            <person name="Martinez-Romero E."/>
        </authorList>
    </citation>
    <scope>NUCLEOTIDE SEQUENCE [LARGE SCALE GENOMIC DNA]</scope>
    <source>
        <strain evidence="4">END1</strain>
    </source>
</reference>
<sequence>MEMRVATAGDVQAMFELRTSVRENHMSRAALAELGVTPESLPGMLEGCSRGWVVHEEGVLLGFAMADAGEACVFALFVHPAHEGRGVGRRLLDTAEGWLLSQACSEAWLLTDSRPEVRANGFYRALGWRAEGVQDDGQMLFRKRLVAG</sequence>
<evidence type="ECO:0000259" key="3">
    <source>
        <dbReference type="PROSITE" id="PS51186"/>
    </source>
</evidence>
<dbReference type="CDD" id="cd04301">
    <property type="entry name" value="NAT_SF"/>
    <property type="match status" value="1"/>
</dbReference>
<evidence type="ECO:0000313" key="4">
    <source>
        <dbReference type="EMBL" id="KAF7600702.1"/>
    </source>
</evidence>
<dbReference type="EMBL" id="NMRN01000067">
    <property type="protein sequence ID" value="PAS91667.1"/>
    <property type="molecule type" value="Genomic_DNA"/>
</dbReference>
<dbReference type="InterPro" id="IPR050832">
    <property type="entry name" value="Bact_Acetyltransf"/>
</dbReference>
<dbReference type="Proteomes" id="UP000623509">
    <property type="component" value="Unassembled WGS sequence"/>
</dbReference>
<dbReference type="Proteomes" id="UP000216107">
    <property type="component" value="Unassembled WGS sequence"/>
</dbReference>